<dbReference type="InterPro" id="IPR036388">
    <property type="entry name" value="WH-like_DNA-bd_sf"/>
</dbReference>
<name>A0ABV3DL70_9ACTN</name>
<feature type="region of interest" description="Disordered" evidence="1">
    <location>
        <begin position="255"/>
        <end position="282"/>
    </location>
</feature>
<organism evidence="2 3">
    <name type="scientific">Streptodolium elevatio</name>
    <dbReference type="NCBI Taxonomy" id="3157996"/>
    <lineage>
        <taxon>Bacteria</taxon>
        <taxon>Bacillati</taxon>
        <taxon>Actinomycetota</taxon>
        <taxon>Actinomycetes</taxon>
        <taxon>Kitasatosporales</taxon>
        <taxon>Streptomycetaceae</taxon>
        <taxon>Streptodolium</taxon>
    </lineage>
</organism>
<dbReference type="Proteomes" id="UP001551482">
    <property type="component" value="Unassembled WGS sequence"/>
</dbReference>
<comment type="caution">
    <text evidence="2">The sequence shown here is derived from an EMBL/GenBank/DDBJ whole genome shotgun (WGS) entry which is preliminary data.</text>
</comment>
<dbReference type="RefSeq" id="WP_358355527.1">
    <property type="nucleotide sequence ID" value="NZ_JBEZFP010000046.1"/>
</dbReference>
<evidence type="ECO:0000313" key="2">
    <source>
        <dbReference type="EMBL" id="MEU8135634.1"/>
    </source>
</evidence>
<dbReference type="SUPFAM" id="SSF88659">
    <property type="entry name" value="Sigma3 and sigma4 domains of RNA polymerase sigma factors"/>
    <property type="match status" value="1"/>
</dbReference>
<accession>A0ABV3DL70</accession>
<dbReference type="Gene3D" id="1.10.10.10">
    <property type="entry name" value="Winged helix-like DNA-binding domain superfamily/Winged helix DNA-binding domain"/>
    <property type="match status" value="1"/>
</dbReference>
<gene>
    <name evidence="2" type="ORF">AB0C36_19205</name>
</gene>
<proteinExistence type="predicted"/>
<sequence>MHRRDQREFDAFVRAVGDRLLHTAELLTGDPVRAERRVNRALARTYLKWRHSAESDPTRIAHRALVAGYLDPWRPLPWRPQPTRGPGRGWAAGSAEVWAGVAPGAGVGAAVGAGEPGSCTDAEAERARDEVLRGLDGLTRLERAVTVLRAYARLDEFDTAEALAVREATVRSAYGRAAARLAAAAGVGTAAQPGGANRRRSRETITWTAGVGVTHGQTLAPGAPDSAASSVAAGAAAEFDTFGSVGSVGSVDTFGSSAASTTSASSGEVGRMHPSGGTKPHV</sequence>
<protein>
    <submittedName>
        <fullName evidence="2">Uncharacterized protein</fullName>
    </submittedName>
</protein>
<dbReference type="InterPro" id="IPR013324">
    <property type="entry name" value="RNA_pol_sigma_r3/r4-like"/>
</dbReference>
<keyword evidence="3" id="KW-1185">Reference proteome</keyword>
<reference evidence="2 3" key="1">
    <citation type="submission" date="2024-06" db="EMBL/GenBank/DDBJ databases">
        <title>The Natural Products Discovery Center: Release of the First 8490 Sequenced Strains for Exploring Actinobacteria Biosynthetic Diversity.</title>
        <authorList>
            <person name="Kalkreuter E."/>
            <person name="Kautsar S.A."/>
            <person name="Yang D."/>
            <person name="Bader C.D."/>
            <person name="Teijaro C.N."/>
            <person name="Fluegel L."/>
            <person name="Davis C.M."/>
            <person name="Simpson J.R."/>
            <person name="Lauterbach L."/>
            <person name="Steele A.D."/>
            <person name="Gui C."/>
            <person name="Meng S."/>
            <person name="Li G."/>
            <person name="Viehrig K."/>
            <person name="Ye F."/>
            <person name="Su P."/>
            <person name="Kiefer A.F."/>
            <person name="Nichols A."/>
            <person name="Cepeda A.J."/>
            <person name="Yan W."/>
            <person name="Fan B."/>
            <person name="Jiang Y."/>
            <person name="Adhikari A."/>
            <person name="Zheng C.-J."/>
            <person name="Schuster L."/>
            <person name="Cowan T.M."/>
            <person name="Smanski M.J."/>
            <person name="Chevrette M.G."/>
            <person name="De Carvalho L.P.S."/>
            <person name="Shen B."/>
        </authorList>
    </citation>
    <scope>NUCLEOTIDE SEQUENCE [LARGE SCALE GENOMIC DNA]</scope>
    <source>
        <strain evidence="2 3">NPDC048946</strain>
    </source>
</reference>
<feature type="compositionally biased region" description="Low complexity" evidence="1">
    <location>
        <begin position="256"/>
        <end position="266"/>
    </location>
</feature>
<evidence type="ECO:0000313" key="3">
    <source>
        <dbReference type="Proteomes" id="UP001551482"/>
    </source>
</evidence>
<dbReference type="EMBL" id="JBEZFP010000046">
    <property type="protein sequence ID" value="MEU8135634.1"/>
    <property type="molecule type" value="Genomic_DNA"/>
</dbReference>
<evidence type="ECO:0000256" key="1">
    <source>
        <dbReference type="SAM" id="MobiDB-lite"/>
    </source>
</evidence>